<evidence type="ECO:0000256" key="1">
    <source>
        <dbReference type="SAM" id="MobiDB-lite"/>
    </source>
</evidence>
<evidence type="ECO:0000313" key="4">
    <source>
        <dbReference type="Proteomes" id="UP000053820"/>
    </source>
</evidence>
<sequence length="882" mass="98911">SDFMRDWLPYEAHYLDLLVQREGFSGSRHCSLGCGREGNWRCTDCFGRPLLCTKCCRSSHQMHPFHRVEQWCGTHFAPSWLSAAGLVLNLGHDGLPCPKWAVQGAEDLGAPDEYSAEEDSDADSCSDTAEDSSGVHNEMPNFRSILAALEGSSLEDKKHTDKFGNPFILVVDRRGLHRLAIRACVCFDHPPLHEQLMALGLYPASQKSPQTVFSFDLLEESRLMNLECKVAGMSFFNYLRRVTNPVFPHRPPDQYRELLRVSRQWRYLQNKLKFSVAHSADKQMKVGQLANFCSTCPQLGTNLPSNWKADTKHDWKYQRSFVVDGNFSAELMKNKNAENDVHLTADSGYFTGLTRYKEHLAVAVETQAKSTCHDHKAVNQVHSVQNHLAITSIGAIACARHGCFVPDCVVDFQKGERQMNMDYALCQALSKLDGISRALVLYDVACQYSIHFKDRVNKSPYLHVLANLEITWGIGLFHIHGHQDICTPRYSPNYIPGAGQVDGEILETLWSSLNEVAGSTRSMTAAHWHEVLDDHMLDNNWKKMVHMVQALCIKYKRALKGLTTTTHVYNSLTATAEEALVRKWTQEEEDMQGGHAHDITSMDALDVQVQRGPTRAEMQLRITEGEGPNTATGSAGWITLGLKVEEMQLRVSALVKRLGAGASITARVDLANSRRHLGDLMEEFARKTMAFLQDPAAGDIQHRPDIGDDDDEGWVEEGEDRPKKRPIVLPSSIGASTRDNLKIAHLAELELLLWQGQANDALHQLCIDLGHRSYLYQTQVRNSKNSQQRKTKAWDSVHSLDAAIKLHSSIYQRCQSAMVALGADEALLQKYQVLKATDVSSSTILIDPSLPGQQNKTLAWFWTVDVSSGDSNNDWMIECRTS</sequence>
<dbReference type="Pfam" id="PF18803">
    <property type="entry name" value="CxC2"/>
    <property type="match status" value="1"/>
</dbReference>
<name>A0A0C9V5A4_9AGAM</name>
<dbReference type="EMBL" id="KN839870">
    <property type="protein sequence ID" value="KIJ60684.1"/>
    <property type="molecule type" value="Genomic_DNA"/>
</dbReference>
<feature type="region of interest" description="Disordered" evidence="1">
    <location>
        <begin position="111"/>
        <end position="136"/>
    </location>
</feature>
<feature type="region of interest" description="Disordered" evidence="1">
    <location>
        <begin position="698"/>
        <end position="722"/>
    </location>
</feature>
<gene>
    <name evidence="3" type="ORF">HYDPIDRAFT_98405</name>
</gene>
<dbReference type="AlphaFoldDB" id="A0A0C9V5A4"/>
<dbReference type="HOGENOM" id="CLU_003703_13_1_1"/>
<dbReference type="OrthoDB" id="3214502at2759"/>
<keyword evidence="4" id="KW-1185">Reference proteome</keyword>
<feature type="domain" description="CxC2-like cysteine cluster KDZ transposase-associated" evidence="2">
    <location>
        <begin position="167"/>
        <end position="244"/>
    </location>
</feature>
<protein>
    <recommendedName>
        <fullName evidence="2">CxC2-like cysteine cluster KDZ transposase-associated domain-containing protein</fullName>
    </recommendedName>
</protein>
<dbReference type="PANTHER" id="PTHR33096">
    <property type="entry name" value="CXC2 DOMAIN-CONTAINING PROTEIN"/>
    <property type="match status" value="1"/>
</dbReference>
<organism evidence="3 4">
    <name type="scientific">Hydnomerulius pinastri MD-312</name>
    <dbReference type="NCBI Taxonomy" id="994086"/>
    <lineage>
        <taxon>Eukaryota</taxon>
        <taxon>Fungi</taxon>
        <taxon>Dikarya</taxon>
        <taxon>Basidiomycota</taxon>
        <taxon>Agaricomycotina</taxon>
        <taxon>Agaricomycetes</taxon>
        <taxon>Agaricomycetidae</taxon>
        <taxon>Boletales</taxon>
        <taxon>Boletales incertae sedis</taxon>
        <taxon>Leucogyrophana</taxon>
    </lineage>
</organism>
<accession>A0A0C9V5A4</accession>
<feature type="non-terminal residue" evidence="3">
    <location>
        <position position="1"/>
    </location>
</feature>
<evidence type="ECO:0000313" key="3">
    <source>
        <dbReference type="EMBL" id="KIJ60684.1"/>
    </source>
</evidence>
<dbReference type="Proteomes" id="UP000053820">
    <property type="component" value="Unassembled WGS sequence"/>
</dbReference>
<feature type="compositionally biased region" description="Acidic residues" evidence="1">
    <location>
        <begin position="114"/>
        <end position="130"/>
    </location>
</feature>
<feature type="compositionally biased region" description="Acidic residues" evidence="1">
    <location>
        <begin position="707"/>
        <end position="719"/>
    </location>
</feature>
<dbReference type="InterPro" id="IPR041457">
    <property type="entry name" value="CxC2_KDZ-assoc"/>
</dbReference>
<reference evidence="3 4" key="1">
    <citation type="submission" date="2014-04" db="EMBL/GenBank/DDBJ databases">
        <title>Evolutionary Origins and Diversification of the Mycorrhizal Mutualists.</title>
        <authorList>
            <consortium name="DOE Joint Genome Institute"/>
            <consortium name="Mycorrhizal Genomics Consortium"/>
            <person name="Kohler A."/>
            <person name="Kuo A."/>
            <person name="Nagy L.G."/>
            <person name="Floudas D."/>
            <person name="Copeland A."/>
            <person name="Barry K.W."/>
            <person name="Cichocki N."/>
            <person name="Veneault-Fourrey C."/>
            <person name="LaButti K."/>
            <person name="Lindquist E.A."/>
            <person name="Lipzen A."/>
            <person name="Lundell T."/>
            <person name="Morin E."/>
            <person name="Murat C."/>
            <person name="Riley R."/>
            <person name="Ohm R."/>
            <person name="Sun H."/>
            <person name="Tunlid A."/>
            <person name="Henrissat B."/>
            <person name="Grigoriev I.V."/>
            <person name="Hibbett D.S."/>
            <person name="Martin F."/>
        </authorList>
    </citation>
    <scope>NUCLEOTIDE SEQUENCE [LARGE SCALE GENOMIC DNA]</scope>
    <source>
        <strain evidence="3 4">MD-312</strain>
    </source>
</reference>
<proteinExistence type="predicted"/>
<dbReference type="PANTHER" id="PTHR33096:SF1">
    <property type="entry name" value="CXC1-LIKE CYSTEINE CLUSTER ASSOCIATED WITH KDZ TRANSPOSASES DOMAIN-CONTAINING PROTEIN"/>
    <property type="match status" value="1"/>
</dbReference>
<evidence type="ECO:0000259" key="2">
    <source>
        <dbReference type="Pfam" id="PF18803"/>
    </source>
</evidence>
<dbReference type="Pfam" id="PF18758">
    <property type="entry name" value="KDZ"/>
    <property type="match status" value="1"/>
</dbReference>
<dbReference type="InterPro" id="IPR040521">
    <property type="entry name" value="KDZ"/>
</dbReference>